<reference evidence="5" key="3">
    <citation type="submission" date="2025-04" db="UniProtKB">
        <authorList>
            <consortium name="RefSeq"/>
        </authorList>
    </citation>
    <scope>IDENTIFICATION</scope>
    <source>
        <strain evidence="5">CBS 781.70</strain>
    </source>
</reference>
<protein>
    <recommendedName>
        <fullName evidence="2">Peptide N-acetyl-beta-D-glucosaminyl asparaginase amidase A N-terminal domain-containing protein</fullName>
    </recommendedName>
</protein>
<dbReference type="Proteomes" id="UP000504638">
    <property type="component" value="Unplaced"/>
</dbReference>
<reference evidence="3 5" key="1">
    <citation type="submission" date="2020-01" db="EMBL/GenBank/DDBJ databases">
        <authorList>
            <consortium name="DOE Joint Genome Institute"/>
            <person name="Haridas S."/>
            <person name="Albert R."/>
            <person name="Binder M."/>
            <person name="Bloem J."/>
            <person name="Labutti K."/>
            <person name="Salamov A."/>
            <person name="Andreopoulos B."/>
            <person name="Baker S.E."/>
            <person name="Barry K."/>
            <person name="Bills G."/>
            <person name="Bluhm B.H."/>
            <person name="Cannon C."/>
            <person name="Castanera R."/>
            <person name="Culley D.E."/>
            <person name="Daum C."/>
            <person name="Ezra D."/>
            <person name="Gonzalez J.B."/>
            <person name="Henrissat B."/>
            <person name="Kuo A."/>
            <person name="Liang C."/>
            <person name="Lipzen A."/>
            <person name="Lutzoni F."/>
            <person name="Magnuson J."/>
            <person name="Mondo S."/>
            <person name="Nolan M."/>
            <person name="Ohm R."/>
            <person name="Pangilinan J."/>
            <person name="Park H.-J."/>
            <person name="Ramirez L."/>
            <person name="Alfaro M."/>
            <person name="Sun H."/>
            <person name="Tritt A."/>
            <person name="Yoshinaga Y."/>
            <person name="Zwiers L.-H."/>
            <person name="Turgeon B.G."/>
            <person name="Goodwin S.B."/>
            <person name="Spatafora J.W."/>
            <person name="Crous P.W."/>
            <person name="Grigoriev I.V."/>
        </authorList>
    </citation>
    <scope>NUCLEOTIDE SEQUENCE</scope>
    <source>
        <strain evidence="3 5">CBS 781.70</strain>
    </source>
</reference>
<evidence type="ECO:0000256" key="1">
    <source>
        <dbReference type="SAM" id="SignalP"/>
    </source>
</evidence>
<dbReference type="PANTHER" id="PTHR31104">
    <property type="entry name" value="PEPTIDE-N4-(N-ACETYL-BETA-GLUCOSAMINYL)ASPARAGINE AMIDASE A PROTEIN"/>
    <property type="match status" value="1"/>
</dbReference>
<reference evidence="5" key="2">
    <citation type="submission" date="2020-04" db="EMBL/GenBank/DDBJ databases">
        <authorList>
            <consortium name="NCBI Genome Project"/>
        </authorList>
    </citation>
    <scope>NUCLEOTIDE SEQUENCE</scope>
    <source>
        <strain evidence="5">CBS 781.70</strain>
    </source>
</reference>
<dbReference type="Pfam" id="PF12222">
    <property type="entry name" value="PNGaseA"/>
    <property type="match status" value="1"/>
</dbReference>
<evidence type="ECO:0000313" key="5">
    <source>
        <dbReference type="RefSeq" id="XP_033536038.1"/>
    </source>
</evidence>
<dbReference type="AlphaFoldDB" id="A0A6G1G8L1"/>
<evidence type="ECO:0000259" key="2">
    <source>
        <dbReference type="Pfam" id="PF12222"/>
    </source>
</evidence>
<dbReference type="RefSeq" id="XP_033536038.1">
    <property type="nucleotide sequence ID" value="XM_033682473.1"/>
</dbReference>
<dbReference type="EMBL" id="ML975153">
    <property type="protein sequence ID" value="KAF1814407.1"/>
    <property type="molecule type" value="Genomic_DNA"/>
</dbReference>
<organism evidence="3">
    <name type="scientific">Eremomyces bilateralis CBS 781.70</name>
    <dbReference type="NCBI Taxonomy" id="1392243"/>
    <lineage>
        <taxon>Eukaryota</taxon>
        <taxon>Fungi</taxon>
        <taxon>Dikarya</taxon>
        <taxon>Ascomycota</taxon>
        <taxon>Pezizomycotina</taxon>
        <taxon>Dothideomycetes</taxon>
        <taxon>Dothideomycetes incertae sedis</taxon>
        <taxon>Eremomycetales</taxon>
        <taxon>Eremomycetaceae</taxon>
        <taxon>Eremomyces</taxon>
    </lineage>
</organism>
<proteinExistence type="predicted"/>
<name>A0A6G1G8L1_9PEZI</name>
<dbReference type="OrthoDB" id="1612078at2759"/>
<gene>
    <name evidence="3 5" type="ORF">P152DRAFT_506288</name>
</gene>
<evidence type="ECO:0000313" key="4">
    <source>
        <dbReference type="Proteomes" id="UP000504638"/>
    </source>
</evidence>
<sequence>MMRYMPGFVQQFLSATWLLCFQVNPPMVLPGECDCTAVLMTHTFAFSYGHPFVGIYQPPDCEYNAVAFNLTVTSAGRQFDRLGAAYFGNTEIFRTSTAEPTQAGILWTYMKDMTPYLSLFKQPQTLTFDLGNLVDETYTGTFNTTLAAIFYNRANVDPPADVIIPVSGKGATWKNPGSLHADDFNVTSSLTLPRNIKKAIFSISAVGQMEEEFWWANTLDSNTGTFPDVGRLYGSSPFRELQLQIDGVLAGVSSPFPIIFTGGIAPGFWRPIVGIDAFDLQEDEIDITPWLGTLCDGQPHDFGLKVIGISDDGNGTATITDKLGSYWVLSGKIFLWLDVEGSITTGMSPRIFQRSPQMSVSSKLGKDSNGTNTTLDYHVEVHRYISSAATISTSEGERIASWEQSLHFSTTGNFSDHGCAQITKQISWGYEKSSNGYSRSFSYPLWVDSDYHVDQGSGSLTIQAKLDRTKHVSISGHGIFSNGARSLVPEASKEVMGYGNFPRTVLYSRQNGSASYRSDPAESRSFSNGATEHQLRFTAETLYERHVLAVNGSIVFDYGHIHEGDLDSISDAHEKRWASSEDGLFFAGRSPQRLLGRGPSDP</sequence>
<dbReference type="InterPro" id="IPR021102">
    <property type="entry name" value="PNGase_A"/>
</dbReference>
<dbReference type="InterPro" id="IPR056948">
    <property type="entry name" value="PNGaseA_N"/>
</dbReference>
<evidence type="ECO:0000313" key="3">
    <source>
        <dbReference type="EMBL" id="KAF1814407.1"/>
    </source>
</evidence>
<feature type="signal peptide" evidence="1">
    <location>
        <begin position="1"/>
        <end position="30"/>
    </location>
</feature>
<dbReference type="Pfam" id="PF25156">
    <property type="entry name" value="PNGase_A_C"/>
    <property type="match status" value="1"/>
</dbReference>
<feature type="domain" description="Peptide N-acetyl-beta-D-glucosaminyl asparaginase amidase A N-terminal" evidence="2">
    <location>
        <begin position="31"/>
        <end position="346"/>
    </location>
</feature>
<dbReference type="GeneID" id="54423043"/>
<keyword evidence="4" id="KW-1185">Reference proteome</keyword>
<feature type="chain" id="PRO_5044631919" description="Peptide N-acetyl-beta-D-glucosaminyl asparaginase amidase A N-terminal domain-containing protein" evidence="1">
    <location>
        <begin position="31"/>
        <end position="602"/>
    </location>
</feature>
<accession>A0A6G1G8L1</accession>
<keyword evidence="1" id="KW-0732">Signal</keyword>